<keyword evidence="3 6" id="KW-0479">Metal-binding</keyword>
<dbReference type="InterPro" id="IPR015984">
    <property type="entry name" value="Cyt_c_prime_subgr"/>
</dbReference>
<dbReference type="SUPFAM" id="SSF47175">
    <property type="entry name" value="Cytochromes"/>
    <property type="match status" value="1"/>
</dbReference>
<evidence type="ECO:0000256" key="2">
    <source>
        <dbReference type="ARBA" id="ARBA00022617"/>
    </source>
</evidence>
<name>A0AAE3TAI4_9RHOB</name>
<dbReference type="GO" id="GO:0020037">
    <property type="term" value="F:heme binding"/>
    <property type="evidence" value="ECO:0007669"/>
    <property type="project" value="InterPro"/>
</dbReference>
<feature type="binding site" description="covalent" evidence="7">
    <location>
        <position position="139"/>
    </location>
    <ligand>
        <name>heme c</name>
        <dbReference type="ChEBI" id="CHEBI:61717"/>
    </ligand>
</feature>
<proteinExistence type="predicted"/>
<feature type="binding site" description="axial binding residue" evidence="6">
    <location>
        <position position="143"/>
    </location>
    <ligand>
        <name>heme c</name>
        <dbReference type="ChEBI" id="CHEBI:61717"/>
    </ligand>
    <ligandPart>
        <name>Fe</name>
        <dbReference type="ChEBI" id="CHEBI:18248"/>
    </ligandPart>
</feature>
<dbReference type="AlphaFoldDB" id="A0AAE3TAI4"/>
<keyword evidence="2 7" id="KW-0349">Heme</keyword>
<dbReference type="Gene3D" id="1.20.120.10">
    <property type="entry name" value="Cytochrome c/b562"/>
    <property type="match status" value="1"/>
</dbReference>
<evidence type="ECO:0000313" key="9">
    <source>
        <dbReference type="Proteomes" id="UP001220964"/>
    </source>
</evidence>
<dbReference type="GO" id="GO:0009055">
    <property type="term" value="F:electron transfer activity"/>
    <property type="evidence" value="ECO:0007669"/>
    <property type="project" value="InterPro"/>
</dbReference>
<sequence>MMGLTAALVAGSTVLAASHVNVEGAVKARQSHMQLYAFNIGILGNMAKGEVDFDAASAQAAADNLAALAKIDQSAYWPAGSSTEDGLEVKTRALPAIWESDSDIGTKITNLVEATEAMAADAATLEGVQANMRSLGGACGGCHEDYRQSDN</sequence>
<dbReference type="Proteomes" id="UP001220964">
    <property type="component" value="Unassembled WGS sequence"/>
</dbReference>
<dbReference type="PIRSF" id="PIRSF000027">
    <property type="entry name" value="Cytc_c_prime"/>
    <property type="match status" value="1"/>
</dbReference>
<keyword evidence="1" id="KW-0813">Transport</keyword>
<dbReference type="PROSITE" id="PS51009">
    <property type="entry name" value="CYTCII"/>
    <property type="match status" value="1"/>
</dbReference>
<dbReference type="PRINTS" id="PR00608">
    <property type="entry name" value="CYTCHROMECII"/>
</dbReference>
<dbReference type="InterPro" id="IPR010980">
    <property type="entry name" value="Cyt_c/b562"/>
</dbReference>
<organism evidence="8 9">
    <name type="scientific">Psychromarinibacter sediminicola</name>
    <dbReference type="NCBI Taxonomy" id="3033385"/>
    <lineage>
        <taxon>Bacteria</taxon>
        <taxon>Pseudomonadati</taxon>
        <taxon>Pseudomonadota</taxon>
        <taxon>Alphaproteobacteria</taxon>
        <taxon>Rhodobacterales</taxon>
        <taxon>Paracoccaceae</taxon>
        <taxon>Psychromarinibacter</taxon>
    </lineage>
</organism>
<gene>
    <name evidence="8" type="ORF">P1J78_23930</name>
</gene>
<dbReference type="GO" id="GO:0022900">
    <property type="term" value="P:electron transport chain"/>
    <property type="evidence" value="ECO:0007669"/>
    <property type="project" value="InterPro"/>
</dbReference>
<evidence type="ECO:0000313" key="8">
    <source>
        <dbReference type="EMBL" id="MDF0603770.1"/>
    </source>
</evidence>
<evidence type="ECO:0000256" key="7">
    <source>
        <dbReference type="PIRSR" id="PIRSR000027-2"/>
    </source>
</evidence>
<dbReference type="InterPro" id="IPR012127">
    <property type="entry name" value="Cyt_c_prime"/>
</dbReference>
<evidence type="ECO:0000256" key="6">
    <source>
        <dbReference type="PIRSR" id="PIRSR000027-1"/>
    </source>
</evidence>
<dbReference type="GO" id="GO:0042597">
    <property type="term" value="C:periplasmic space"/>
    <property type="evidence" value="ECO:0007669"/>
    <property type="project" value="InterPro"/>
</dbReference>
<keyword evidence="4" id="KW-0249">Electron transport</keyword>
<keyword evidence="5 6" id="KW-0408">Iron</keyword>
<protein>
    <submittedName>
        <fullName evidence="8">Cytochrome c</fullName>
    </submittedName>
</protein>
<dbReference type="GO" id="GO:0005506">
    <property type="term" value="F:iron ion binding"/>
    <property type="evidence" value="ECO:0007669"/>
    <property type="project" value="InterPro"/>
</dbReference>
<evidence type="ECO:0000256" key="4">
    <source>
        <dbReference type="ARBA" id="ARBA00022982"/>
    </source>
</evidence>
<dbReference type="EMBL" id="JARGYC010000133">
    <property type="protein sequence ID" value="MDF0603770.1"/>
    <property type="molecule type" value="Genomic_DNA"/>
</dbReference>
<accession>A0AAE3TAI4</accession>
<feature type="binding site" description="covalent" evidence="7">
    <location>
        <position position="142"/>
    </location>
    <ligand>
        <name>heme c</name>
        <dbReference type="ChEBI" id="CHEBI:61717"/>
    </ligand>
</feature>
<comment type="caution">
    <text evidence="8">The sequence shown here is derived from an EMBL/GenBank/DDBJ whole genome shotgun (WGS) entry which is preliminary data.</text>
</comment>
<evidence type="ECO:0000256" key="5">
    <source>
        <dbReference type="ARBA" id="ARBA00023004"/>
    </source>
</evidence>
<comment type="PTM">
    <text evidence="7">Binds 1 heme group per subunit.</text>
</comment>
<evidence type="ECO:0000256" key="1">
    <source>
        <dbReference type="ARBA" id="ARBA00022448"/>
    </source>
</evidence>
<reference evidence="8" key="1">
    <citation type="submission" date="2023-03" db="EMBL/GenBank/DDBJ databases">
        <title>Multiphase analysis and comparison of six strains from genera Psychromarinibacter, Lutimaribacter, and Maritimibacter, including a novel species: Psychromarinibacter sediminicola sp. nov.</title>
        <authorList>
            <person name="Wang Y.-H."/>
            <person name="Ye M.-Q."/>
            <person name="Du Z.-J."/>
        </authorList>
    </citation>
    <scope>NUCLEOTIDE SEQUENCE</scope>
    <source>
        <strain evidence="8">C21-152</strain>
    </source>
</reference>
<keyword evidence="9" id="KW-1185">Reference proteome</keyword>
<dbReference type="InterPro" id="IPR002321">
    <property type="entry name" value="Cyt_c_II"/>
</dbReference>
<evidence type="ECO:0000256" key="3">
    <source>
        <dbReference type="ARBA" id="ARBA00022723"/>
    </source>
</evidence>
<dbReference type="Pfam" id="PF01322">
    <property type="entry name" value="Cytochrom_C_2"/>
    <property type="match status" value="1"/>
</dbReference>